<keyword evidence="1" id="KW-0812">Transmembrane</keyword>
<protein>
    <submittedName>
        <fullName evidence="2">Uncharacterized protein</fullName>
    </submittedName>
</protein>
<proteinExistence type="predicted"/>
<keyword evidence="3" id="KW-1185">Reference proteome</keyword>
<keyword evidence="1" id="KW-0472">Membrane</keyword>
<dbReference type="Gene3D" id="1.10.1760.20">
    <property type="match status" value="1"/>
</dbReference>
<reference evidence="2 3" key="1">
    <citation type="submission" date="2019-01" db="EMBL/GenBank/DDBJ databases">
        <authorList>
            <consortium name="Pathogen Informatics"/>
        </authorList>
    </citation>
    <scope>NUCLEOTIDE SEQUENCE [LARGE SCALE GENOMIC DNA]</scope>
    <source>
        <strain evidence="2 3">NCTC10168</strain>
    </source>
</reference>
<dbReference type="KEGG" id="mmau:NCTC10168_00206"/>
<organism evidence="2 3">
    <name type="scientific">Mycoplasmopsis maculosa</name>
    <dbReference type="NCBI Taxonomy" id="114885"/>
    <lineage>
        <taxon>Bacteria</taxon>
        <taxon>Bacillati</taxon>
        <taxon>Mycoplasmatota</taxon>
        <taxon>Mycoplasmoidales</taxon>
        <taxon>Metamycoplasmataceae</taxon>
        <taxon>Mycoplasmopsis</taxon>
    </lineage>
</organism>
<accession>A0A449B3Y9</accession>
<feature type="transmembrane region" description="Helical" evidence="1">
    <location>
        <begin position="137"/>
        <end position="160"/>
    </location>
</feature>
<dbReference type="AlphaFoldDB" id="A0A449B3Y9"/>
<evidence type="ECO:0000256" key="1">
    <source>
        <dbReference type="SAM" id="Phobius"/>
    </source>
</evidence>
<feature type="transmembrane region" description="Helical" evidence="1">
    <location>
        <begin position="101"/>
        <end position="125"/>
    </location>
</feature>
<dbReference type="NCBIfam" id="NF046054">
    <property type="entry name" value="memb_MPN527"/>
    <property type="match status" value="1"/>
</dbReference>
<name>A0A449B3Y9_9BACT</name>
<dbReference type="EMBL" id="LR215037">
    <property type="protein sequence ID" value="VEU75289.1"/>
    <property type="molecule type" value="Genomic_DNA"/>
</dbReference>
<feature type="transmembrane region" description="Helical" evidence="1">
    <location>
        <begin position="201"/>
        <end position="225"/>
    </location>
</feature>
<keyword evidence="1" id="KW-1133">Transmembrane helix</keyword>
<feature type="transmembrane region" description="Helical" evidence="1">
    <location>
        <begin position="79"/>
        <end position="95"/>
    </location>
</feature>
<feature type="transmembrane region" description="Helical" evidence="1">
    <location>
        <begin position="30"/>
        <end position="47"/>
    </location>
</feature>
<dbReference type="Proteomes" id="UP000290243">
    <property type="component" value="Chromosome"/>
</dbReference>
<gene>
    <name evidence="2" type="ORF">NCTC10168_00206</name>
</gene>
<feature type="transmembrane region" description="Helical" evidence="1">
    <location>
        <begin position="53"/>
        <end position="72"/>
    </location>
</feature>
<evidence type="ECO:0000313" key="2">
    <source>
        <dbReference type="EMBL" id="VEU75289.1"/>
    </source>
</evidence>
<evidence type="ECO:0000313" key="3">
    <source>
        <dbReference type="Proteomes" id="UP000290243"/>
    </source>
</evidence>
<sequence>MQGIEFLVLNKRKSKNFESIYYNKRISVKIVYSGFLLSLAIILNLFSQRFLTFPLVSFLKFDLTIIIFMIAFIKLNLKWTTLLIFLLAIIAPSYSNQGYEIISLFGQFIQSITHFIFVLFFALYINIFNKKCFKLAYLILIKFLTIFSTTFSLIILNMFIFTPIYLTLFKINGNEFVYINYLNNYENWNKIKGLFLGINNYFLAVFVIYLLFNTINLTINSLLVFRIIQINARTNFINKITN</sequence>